<dbReference type="AlphaFoldDB" id="A0A919XTB6"/>
<sequence length="70" mass="7982">MTIKETAEYLNLTEAEVKAIIIGGDTVLRTTGVYSGKLFPVIRIESENYVSTEGLKEWLLDSTLQRKEYR</sequence>
<accession>A0A919XTB6</accession>
<name>A0A919XTB6_9BACL</name>
<dbReference type="Proteomes" id="UP000681162">
    <property type="component" value="Unassembled WGS sequence"/>
</dbReference>
<dbReference type="RefSeq" id="WP_212938339.1">
    <property type="nucleotide sequence ID" value="NZ_BORR01000002.1"/>
</dbReference>
<proteinExistence type="predicted"/>
<comment type="caution">
    <text evidence="1">The sequence shown here is derived from an EMBL/GenBank/DDBJ whole genome shotgun (WGS) entry which is preliminary data.</text>
</comment>
<gene>
    <name evidence="1" type="ORF">J41TS12_08340</name>
</gene>
<evidence type="ECO:0000313" key="2">
    <source>
        <dbReference type="Proteomes" id="UP000681162"/>
    </source>
</evidence>
<organism evidence="1 2">
    <name type="scientific">Paenibacillus antibioticophila</name>
    <dbReference type="NCBI Taxonomy" id="1274374"/>
    <lineage>
        <taxon>Bacteria</taxon>
        <taxon>Bacillati</taxon>
        <taxon>Bacillota</taxon>
        <taxon>Bacilli</taxon>
        <taxon>Bacillales</taxon>
        <taxon>Paenibacillaceae</taxon>
        <taxon>Paenibacillus</taxon>
    </lineage>
</organism>
<evidence type="ECO:0000313" key="1">
    <source>
        <dbReference type="EMBL" id="GIO35973.1"/>
    </source>
</evidence>
<keyword evidence="2" id="KW-1185">Reference proteome</keyword>
<reference evidence="1 2" key="1">
    <citation type="submission" date="2021-03" db="EMBL/GenBank/DDBJ databases">
        <title>Antimicrobial resistance genes in bacteria isolated from Japanese honey, and their potential for conferring macrolide and lincosamide resistance in the American foulbrood pathogen Paenibacillus larvae.</title>
        <authorList>
            <person name="Okamoto M."/>
            <person name="Kumagai M."/>
            <person name="Kanamori H."/>
            <person name="Takamatsu D."/>
        </authorList>
    </citation>
    <scope>NUCLEOTIDE SEQUENCE [LARGE SCALE GENOMIC DNA]</scope>
    <source>
        <strain evidence="1 2">J41TS12</strain>
    </source>
</reference>
<protein>
    <submittedName>
        <fullName evidence="1">Uncharacterized protein</fullName>
    </submittedName>
</protein>
<dbReference type="EMBL" id="BORR01000002">
    <property type="protein sequence ID" value="GIO35973.1"/>
    <property type="molecule type" value="Genomic_DNA"/>
</dbReference>